<dbReference type="AlphaFoldDB" id="A0A2J6N2T4"/>
<name>A0A2J6N2T4_9CREN</name>
<accession>A0A2J6N2T4</accession>
<evidence type="ECO:0008006" key="4">
    <source>
        <dbReference type="Google" id="ProtNLM"/>
    </source>
</evidence>
<dbReference type="Proteomes" id="UP000886076">
    <property type="component" value="Unassembled WGS sequence"/>
</dbReference>
<gene>
    <name evidence="2" type="ORF">C0188_02335</name>
    <name evidence="1" type="ORF">ENO39_02880</name>
</gene>
<dbReference type="EMBL" id="PNIM01000009">
    <property type="protein sequence ID" value="PMB75651.1"/>
    <property type="molecule type" value="Genomic_DNA"/>
</dbReference>
<evidence type="ECO:0000313" key="3">
    <source>
        <dbReference type="Proteomes" id="UP000237153"/>
    </source>
</evidence>
<reference evidence="2 3" key="1">
    <citation type="submission" date="2018-01" db="EMBL/GenBank/DDBJ databases">
        <title>Metagenomic assembled genomes from two thermal pools in the Uzon Caldera, Kamchatka, Russia.</title>
        <authorList>
            <person name="Wilkins L."/>
            <person name="Ettinger C."/>
        </authorList>
    </citation>
    <scope>NUCLEOTIDE SEQUENCE [LARGE SCALE GENOMIC DNA]</scope>
    <source>
        <strain evidence="2">ZAV-06</strain>
    </source>
</reference>
<evidence type="ECO:0000313" key="2">
    <source>
        <dbReference type="EMBL" id="PMB75651.1"/>
    </source>
</evidence>
<dbReference type="RefSeq" id="WP_272985315.1">
    <property type="nucleotide sequence ID" value="NZ_DSFH01000043.1"/>
</dbReference>
<evidence type="ECO:0000313" key="1">
    <source>
        <dbReference type="EMBL" id="HEW63986.1"/>
    </source>
</evidence>
<sequence>MPLSQEKDKIFIGIDLSAKENKPSPICIFFSLSRTFNFFTIHKNEEIINIIDSLYGLKKRTKIYVLFDSPLFSESGVKFRSMDLIALKLGGKLLPLSFKSIKELGQRGELLSHQLLSKYKELVIFETHPYTASKILGYSNTKQLSEKLLGTSLNKGLSDAFACCISGIIFFKIGGIAIEDDYSHFTMIFPKNISSS</sequence>
<reference evidence="1" key="2">
    <citation type="journal article" date="2020" name="mSystems">
        <title>Genome- and Community-Level Interaction Insights into Carbon Utilization and Element Cycling Functions of Hydrothermarchaeota in Hydrothermal Sediment.</title>
        <authorList>
            <person name="Zhou Z."/>
            <person name="Liu Y."/>
            <person name="Xu W."/>
            <person name="Pan J."/>
            <person name="Luo Z.H."/>
            <person name="Li M."/>
        </authorList>
    </citation>
    <scope>NUCLEOTIDE SEQUENCE [LARGE SCALE GENOMIC DNA]</scope>
    <source>
        <strain evidence="1">SpSt-1261</strain>
    </source>
</reference>
<protein>
    <recommendedName>
        <fullName evidence="4">DUF429 domain-containing protein</fullName>
    </recommendedName>
</protein>
<comment type="caution">
    <text evidence="2">The sequence shown here is derived from an EMBL/GenBank/DDBJ whole genome shotgun (WGS) entry which is preliminary data.</text>
</comment>
<organism evidence="2 3">
    <name type="scientific">Fervidicoccus fontis</name>
    <dbReference type="NCBI Taxonomy" id="683846"/>
    <lineage>
        <taxon>Archaea</taxon>
        <taxon>Thermoproteota</taxon>
        <taxon>Thermoprotei</taxon>
        <taxon>Fervidicoccales</taxon>
        <taxon>Fervidicoccaceae</taxon>
        <taxon>Fervidicoccus</taxon>
    </lineage>
</organism>
<proteinExistence type="predicted"/>
<dbReference type="EMBL" id="DSFH01000043">
    <property type="protein sequence ID" value="HEW63986.1"/>
    <property type="molecule type" value="Genomic_DNA"/>
</dbReference>
<dbReference type="Proteomes" id="UP000237153">
    <property type="component" value="Unassembled WGS sequence"/>
</dbReference>